<proteinExistence type="predicted"/>
<evidence type="ECO:0000256" key="4">
    <source>
        <dbReference type="ARBA" id="ARBA00022691"/>
    </source>
</evidence>
<keyword evidence="2 7" id="KW-0489">Methyltransferase</keyword>
<dbReference type="Gene3D" id="3.40.50.150">
    <property type="entry name" value="Vaccinia Virus protein VP39"/>
    <property type="match status" value="1"/>
</dbReference>
<evidence type="ECO:0000259" key="6">
    <source>
        <dbReference type="Pfam" id="PF05175"/>
    </source>
</evidence>
<dbReference type="InterPro" id="IPR022446">
    <property type="entry name" value="MeTrfrase_put"/>
</dbReference>
<evidence type="ECO:0000256" key="2">
    <source>
        <dbReference type="ARBA" id="ARBA00022603"/>
    </source>
</evidence>
<dbReference type="NCBIfam" id="TIGR00536">
    <property type="entry name" value="hemK_fam"/>
    <property type="match status" value="1"/>
</dbReference>
<accession>A0ABQ6YN87</accession>
<dbReference type="PANTHER" id="PTHR18895:SF74">
    <property type="entry name" value="MTRF1L RELEASE FACTOR GLUTAMINE METHYLTRANSFERASE"/>
    <property type="match status" value="1"/>
</dbReference>
<name>A0ABQ6YN87_9NOCA</name>
<dbReference type="Pfam" id="PF05175">
    <property type="entry name" value="MTS"/>
    <property type="match status" value="1"/>
</dbReference>
<protein>
    <recommendedName>
        <fullName evidence="1">peptide chain release factor N(5)-glutamine methyltransferase</fullName>
        <ecNumber evidence="1">2.1.1.297</ecNumber>
    </recommendedName>
</protein>
<evidence type="ECO:0000313" key="7">
    <source>
        <dbReference type="EMBL" id="KAF0847267.1"/>
    </source>
</evidence>
<organism evidence="7 8">
    <name type="scientific">Nocardia caishijiensis</name>
    <dbReference type="NCBI Taxonomy" id="184756"/>
    <lineage>
        <taxon>Bacteria</taxon>
        <taxon>Bacillati</taxon>
        <taxon>Actinomycetota</taxon>
        <taxon>Actinomycetes</taxon>
        <taxon>Mycobacteriales</taxon>
        <taxon>Nocardiaceae</taxon>
        <taxon>Nocardia</taxon>
    </lineage>
</organism>
<dbReference type="EMBL" id="VMSD01000003">
    <property type="protein sequence ID" value="KAF0847267.1"/>
    <property type="molecule type" value="Genomic_DNA"/>
</dbReference>
<dbReference type="SUPFAM" id="SSF53335">
    <property type="entry name" value="S-adenosyl-L-methionine-dependent methyltransferases"/>
    <property type="match status" value="1"/>
</dbReference>
<evidence type="ECO:0000256" key="3">
    <source>
        <dbReference type="ARBA" id="ARBA00022679"/>
    </source>
</evidence>
<dbReference type="GO" id="GO:0008168">
    <property type="term" value="F:methyltransferase activity"/>
    <property type="evidence" value="ECO:0007669"/>
    <property type="project" value="UniProtKB-KW"/>
</dbReference>
<keyword evidence="8" id="KW-1185">Reference proteome</keyword>
<dbReference type="InterPro" id="IPR007848">
    <property type="entry name" value="Small_mtfrase_dom"/>
</dbReference>
<dbReference type="EC" id="2.1.1.297" evidence="1"/>
<gene>
    <name evidence="7" type="ORF">FNL39_103165</name>
</gene>
<keyword evidence="4" id="KW-0949">S-adenosyl-L-methionine</keyword>
<comment type="catalytic activity">
    <reaction evidence="5">
        <text>L-glutaminyl-[peptide chain release factor] + S-adenosyl-L-methionine = N(5)-methyl-L-glutaminyl-[peptide chain release factor] + S-adenosyl-L-homocysteine + H(+)</text>
        <dbReference type="Rhea" id="RHEA:42896"/>
        <dbReference type="Rhea" id="RHEA-COMP:10271"/>
        <dbReference type="Rhea" id="RHEA-COMP:10272"/>
        <dbReference type="ChEBI" id="CHEBI:15378"/>
        <dbReference type="ChEBI" id="CHEBI:30011"/>
        <dbReference type="ChEBI" id="CHEBI:57856"/>
        <dbReference type="ChEBI" id="CHEBI:59789"/>
        <dbReference type="ChEBI" id="CHEBI:61891"/>
        <dbReference type="EC" id="2.1.1.297"/>
    </reaction>
</comment>
<keyword evidence="3" id="KW-0808">Transferase</keyword>
<sequence>MFAEDEAALLIESAGGEAGLLEGLVARRVSGVPLEYLLGWVEFRGVRVGVRAGVFVPRQRTAFLVERAVTGVVAESVRIVDLCCGCGALGLIAATELAGRGCSVELVAADLDPAAVACARENLAPLGAAVYAGDLFDALPTGLRGRIDVLLANTPYVPSARIAELPPEAREHEPLVALDGGDDGLAVFRRVAEGAARWLAPGGSVYVEAGKGQVETALAVLREHGLAARAEHSEEYYATVVTGTRRE</sequence>
<dbReference type="InterPro" id="IPR029063">
    <property type="entry name" value="SAM-dependent_MTases_sf"/>
</dbReference>
<evidence type="ECO:0000313" key="8">
    <source>
        <dbReference type="Proteomes" id="UP000798951"/>
    </source>
</evidence>
<dbReference type="GO" id="GO:0032259">
    <property type="term" value="P:methylation"/>
    <property type="evidence" value="ECO:0007669"/>
    <property type="project" value="UniProtKB-KW"/>
</dbReference>
<dbReference type="InterPro" id="IPR050320">
    <property type="entry name" value="N5-glutamine_MTase"/>
</dbReference>
<evidence type="ECO:0000256" key="1">
    <source>
        <dbReference type="ARBA" id="ARBA00012771"/>
    </source>
</evidence>
<comment type="caution">
    <text evidence="7">The sequence shown here is derived from an EMBL/GenBank/DDBJ whole genome shotgun (WGS) entry which is preliminary data.</text>
</comment>
<dbReference type="CDD" id="cd02440">
    <property type="entry name" value="AdoMet_MTases"/>
    <property type="match status" value="1"/>
</dbReference>
<dbReference type="PANTHER" id="PTHR18895">
    <property type="entry name" value="HEMK METHYLTRANSFERASE"/>
    <property type="match status" value="1"/>
</dbReference>
<dbReference type="NCBIfam" id="TIGR03704">
    <property type="entry name" value="PrmC_rel_meth"/>
    <property type="match status" value="1"/>
</dbReference>
<dbReference type="Proteomes" id="UP000798951">
    <property type="component" value="Unassembled WGS sequence"/>
</dbReference>
<feature type="domain" description="Methyltransferase small" evidence="6">
    <location>
        <begin position="62"/>
        <end position="157"/>
    </location>
</feature>
<dbReference type="InterPro" id="IPR004556">
    <property type="entry name" value="HemK-like"/>
</dbReference>
<evidence type="ECO:0000256" key="5">
    <source>
        <dbReference type="ARBA" id="ARBA00048391"/>
    </source>
</evidence>
<reference evidence="7 8" key="1">
    <citation type="submission" date="2019-07" db="EMBL/GenBank/DDBJ databases">
        <title>Genomic Encyclopedia of Type Strains, Phase IV (KMG-IV): sequencing the most valuable type-strain genomes for metagenomic binning, comparative biology and taxonomic classification.</title>
        <authorList>
            <person name="Goeker M."/>
        </authorList>
    </citation>
    <scope>NUCLEOTIDE SEQUENCE [LARGE SCALE GENOMIC DNA]</scope>
    <source>
        <strain evidence="7 8">DSM 44831</strain>
    </source>
</reference>